<sequence length="97" mass="10656">MNDLLVGVRVAMTLVQKVQGPQSNLWNDSSSPIWQSMCGLLSIFTRFLNDDDLLQTIQSTSGLAVILFIKTMFRPSEKLPGLISSLLLQSADCTSIP</sequence>
<evidence type="ECO:0000313" key="2">
    <source>
        <dbReference type="Proteomes" id="UP000234681"/>
    </source>
</evidence>
<dbReference type="Proteomes" id="UP000234681">
    <property type="component" value="Chromosome 6"/>
</dbReference>
<evidence type="ECO:0000313" key="1">
    <source>
        <dbReference type="EMBL" id="EDM02700.1"/>
    </source>
</evidence>
<proteinExistence type="predicted"/>
<feature type="non-terminal residue" evidence="1">
    <location>
        <position position="97"/>
    </location>
</feature>
<accession>A6H9J5</accession>
<dbReference type="PANTHER" id="PTHR14387">
    <property type="entry name" value="THADA/DEATH RECEPTOR INTERACTING PROTEIN"/>
    <property type="match status" value="1"/>
</dbReference>
<dbReference type="EMBL" id="CH473947">
    <property type="protein sequence ID" value="EDM02700.1"/>
    <property type="molecule type" value="Genomic_DNA"/>
</dbReference>
<protein>
    <submittedName>
        <fullName evidence="1">RCG61631</fullName>
    </submittedName>
</protein>
<dbReference type="PANTHER" id="PTHR14387:SF7">
    <property type="entry name" value="THYROID ADENOMA-ASSOCIATED PROTEIN"/>
    <property type="match status" value="1"/>
</dbReference>
<dbReference type="AlphaFoldDB" id="A6H9J5"/>
<name>A6H9J5_RAT</name>
<reference evidence="2" key="1">
    <citation type="submission" date="2005-09" db="EMBL/GenBank/DDBJ databases">
        <authorList>
            <person name="Mural R.J."/>
            <person name="Li P.W."/>
            <person name="Adams M.D."/>
            <person name="Amanatides P.G."/>
            <person name="Baden-Tillson H."/>
            <person name="Barnstead M."/>
            <person name="Chin S.H."/>
            <person name="Dew I."/>
            <person name="Evans C.A."/>
            <person name="Ferriera S."/>
            <person name="Flanigan M."/>
            <person name="Fosler C."/>
            <person name="Glodek A."/>
            <person name="Gu Z."/>
            <person name="Holt R.A."/>
            <person name="Jennings D."/>
            <person name="Kraft C.L."/>
            <person name="Lu F."/>
            <person name="Nguyen T."/>
            <person name="Nusskern D.R."/>
            <person name="Pfannkoch C.M."/>
            <person name="Sitter C."/>
            <person name="Sutton G.G."/>
            <person name="Venter J.C."/>
            <person name="Wang Z."/>
            <person name="Woodage T."/>
            <person name="Zheng X.H."/>
            <person name="Zhong F."/>
        </authorList>
    </citation>
    <scope>NUCLEOTIDE SEQUENCE [LARGE SCALE GENOMIC DNA]</scope>
    <source>
        <strain>BN</strain>
        <strain evidence="2">Sprague-Dawley</strain>
    </source>
</reference>
<gene>
    <name evidence="1" type="ORF">rCG_61631</name>
</gene>
<dbReference type="InterPro" id="IPR051954">
    <property type="entry name" value="tRNA_methyltransferase_THADA"/>
</dbReference>
<organism evidence="1 2">
    <name type="scientific">Rattus norvegicus</name>
    <name type="common">Rat</name>
    <dbReference type="NCBI Taxonomy" id="10116"/>
    <lineage>
        <taxon>Eukaryota</taxon>
        <taxon>Metazoa</taxon>
        <taxon>Chordata</taxon>
        <taxon>Craniata</taxon>
        <taxon>Vertebrata</taxon>
        <taxon>Euteleostomi</taxon>
        <taxon>Mammalia</taxon>
        <taxon>Eutheria</taxon>
        <taxon>Euarchontoglires</taxon>
        <taxon>Glires</taxon>
        <taxon>Rodentia</taxon>
        <taxon>Myomorpha</taxon>
        <taxon>Muroidea</taxon>
        <taxon>Muridae</taxon>
        <taxon>Murinae</taxon>
        <taxon>Rattus</taxon>
    </lineage>
</organism>